<evidence type="ECO:0000313" key="1">
    <source>
        <dbReference type="EMBL" id="RDY00178.1"/>
    </source>
</evidence>
<reference evidence="1" key="1">
    <citation type="submission" date="2018-05" db="EMBL/GenBank/DDBJ databases">
        <title>Draft genome of Mucuna pruriens seed.</title>
        <authorList>
            <person name="Nnadi N.E."/>
            <person name="Vos R."/>
            <person name="Hasami M.H."/>
            <person name="Devisetty U.K."/>
            <person name="Aguiy J.C."/>
        </authorList>
    </citation>
    <scope>NUCLEOTIDE SEQUENCE [LARGE SCALE GENOMIC DNA]</scope>
    <source>
        <strain evidence="1">JCA_2017</strain>
    </source>
</reference>
<name>A0A371HBK3_MUCPR</name>
<organism evidence="1 2">
    <name type="scientific">Mucuna pruriens</name>
    <name type="common">Velvet bean</name>
    <name type="synonym">Dolichos pruriens</name>
    <dbReference type="NCBI Taxonomy" id="157652"/>
    <lineage>
        <taxon>Eukaryota</taxon>
        <taxon>Viridiplantae</taxon>
        <taxon>Streptophyta</taxon>
        <taxon>Embryophyta</taxon>
        <taxon>Tracheophyta</taxon>
        <taxon>Spermatophyta</taxon>
        <taxon>Magnoliopsida</taxon>
        <taxon>eudicotyledons</taxon>
        <taxon>Gunneridae</taxon>
        <taxon>Pentapetalae</taxon>
        <taxon>rosids</taxon>
        <taxon>fabids</taxon>
        <taxon>Fabales</taxon>
        <taxon>Fabaceae</taxon>
        <taxon>Papilionoideae</taxon>
        <taxon>50 kb inversion clade</taxon>
        <taxon>NPAAA clade</taxon>
        <taxon>indigoferoid/millettioid clade</taxon>
        <taxon>Phaseoleae</taxon>
        <taxon>Mucuna</taxon>
    </lineage>
</organism>
<dbReference type="AlphaFoldDB" id="A0A371HBK3"/>
<proteinExistence type="predicted"/>
<evidence type="ECO:0000313" key="2">
    <source>
        <dbReference type="Proteomes" id="UP000257109"/>
    </source>
</evidence>
<feature type="non-terminal residue" evidence="1">
    <location>
        <position position="1"/>
    </location>
</feature>
<sequence length="160" mass="18948">MRSLVQVLRLVDDEKKLTMKYIYEAMDKAKEAIEKSFNNCKLYHLLHATVHFLNSQYFYNDPSIDQDYEVSSRLYNCINRLSLNHKCMFGTPTIRQRSTIAPNKFKLHFVKLKLHDHSCKYCWNFLLSCGSQYNQNLKDHCDNKDLIDPTLLDNIDDCNE</sequence>
<dbReference type="EMBL" id="QJKJ01003057">
    <property type="protein sequence ID" value="RDY00178.1"/>
    <property type="molecule type" value="Genomic_DNA"/>
</dbReference>
<comment type="caution">
    <text evidence="1">The sequence shown here is derived from an EMBL/GenBank/DDBJ whole genome shotgun (WGS) entry which is preliminary data.</text>
</comment>
<protein>
    <submittedName>
        <fullName evidence="1">Uncharacterized protein</fullName>
    </submittedName>
</protein>
<keyword evidence="2" id="KW-1185">Reference proteome</keyword>
<accession>A0A371HBK3</accession>
<gene>
    <name evidence="1" type="ORF">CR513_16680</name>
</gene>
<dbReference type="Proteomes" id="UP000257109">
    <property type="component" value="Unassembled WGS sequence"/>
</dbReference>